<sequence length="430" mass="47538">MEKFNKSAPSFYALGISYKKADASIRGKFSLDARAHEALLKQAAAEGIESLLVISTCNRTELYGTANHPYELIRLLCENSSGSVEEFRSAAFIYKNEQAATHLFRVAAGLESQILGDFEILGQIKNSFNLSRQHGLSDTFMDRLVNAVIKAGKKIRTETGISSGAASVSFAAVQYIIRNAATGSKNILLFGTGKIGRNTCENLVKHTPNSCITLINRTNSSAEMLGEKLSVTVKDYADLTQEIQHADILVVATGARIPTIDKTQLGLHKPLLILDLSIPRNVNTNVLEIPGVSLLHLDELSVMRDDTLQRRQQHIPAAEAVIEDLKSEFYNWLNERKYAPVIQALKAKLTDIAAAEMALQKKKAIDFDTTMADVVSARIVQKITSHFAHHLKNENCSIEQSIEFMEKVFQIGQYNKTPSVAEIKYNIKLS</sequence>
<dbReference type="Pfam" id="PF00745">
    <property type="entry name" value="GlutR_dimer"/>
    <property type="match status" value="1"/>
</dbReference>
<keyword evidence="6 8" id="KW-0627">Porphyrin biosynthesis</keyword>
<feature type="active site" description="Nucleophile" evidence="8">
    <location>
        <position position="57"/>
    </location>
</feature>
<dbReference type="InterPro" id="IPR036453">
    <property type="entry name" value="GluRdtase_dimer_dom_sf"/>
</dbReference>
<dbReference type="NCBIfam" id="TIGR01035">
    <property type="entry name" value="hemA"/>
    <property type="match status" value="1"/>
</dbReference>
<evidence type="ECO:0000259" key="12">
    <source>
        <dbReference type="Pfam" id="PF05201"/>
    </source>
</evidence>
<evidence type="ECO:0000259" key="10">
    <source>
        <dbReference type="Pfam" id="PF00745"/>
    </source>
</evidence>
<comment type="pathway">
    <text evidence="1 8 9">Porphyrin-containing compound metabolism; protoporphyrin-IX biosynthesis; 5-aminolevulinate from L-glutamyl-tRNA(Glu): step 1/2.</text>
</comment>
<dbReference type="InterPro" id="IPR018214">
    <property type="entry name" value="GluRdtase_CS"/>
</dbReference>
<feature type="domain" description="Glutamyl-tRNA reductase N-terminal" evidence="12">
    <location>
        <begin position="14"/>
        <end position="159"/>
    </location>
</feature>
<evidence type="ECO:0000256" key="3">
    <source>
        <dbReference type="ARBA" id="ARBA00012970"/>
    </source>
</evidence>
<dbReference type="InterPro" id="IPR015895">
    <property type="entry name" value="4pyrrol_synth_GluRdtase_N"/>
</dbReference>
<dbReference type="SUPFAM" id="SSF69742">
    <property type="entry name" value="Glutamyl tRNA-reductase catalytic, N-terminal domain"/>
    <property type="match status" value="1"/>
</dbReference>
<comment type="similarity">
    <text evidence="2 8 9">Belongs to the glutamyl-tRNA reductase family.</text>
</comment>
<keyword evidence="14" id="KW-1185">Reference proteome</keyword>
<feature type="binding site" evidence="8">
    <location>
        <begin position="117"/>
        <end position="119"/>
    </location>
    <ligand>
        <name>substrate</name>
    </ligand>
</feature>
<dbReference type="SUPFAM" id="SSF51735">
    <property type="entry name" value="NAD(P)-binding Rossmann-fold domains"/>
    <property type="match status" value="1"/>
</dbReference>
<dbReference type="PANTHER" id="PTHR43013">
    <property type="entry name" value="GLUTAMYL-TRNA REDUCTASE"/>
    <property type="match status" value="1"/>
</dbReference>
<feature type="binding site" evidence="8">
    <location>
        <position position="123"/>
    </location>
    <ligand>
        <name>substrate</name>
    </ligand>
</feature>
<feature type="domain" description="Tetrapyrrole biosynthesis glutamyl-tRNA reductase dimerisation" evidence="10">
    <location>
        <begin position="317"/>
        <end position="411"/>
    </location>
</feature>
<dbReference type="SUPFAM" id="SSF69075">
    <property type="entry name" value="Glutamyl tRNA-reductase dimerization domain"/>
    <property type="match status" value="1"/>
</dbReference>
<keyword evidence="5 8" id="KW-0560">Oxidoreductase</keyword>
<dbReference type="InterPro" id="IPR000343">
    <property type="entry name" value="4pyrrol_synth_GluRdtase"/>
</dbReference>
<dbReference type="InterPro" id="IPR006151">
    <property type="entry name" value="Shikm_DH/Glu-tRNA_Rdtase"/>
</dbReference>
<name>A0ABX7QCY6_9FLAO</name>
<evidence type="ECO:0000256" key="7">
    <source>
        <dbReference type="ARBA" id="ARBA00047464"/>
    </source>
</evidence>
<feature type="binding site" evidence="8">
    <location>
        <begin position="56"/>
        <end position="59"/>
    </location>
    <ligand>
        <name>substrate</name>
    </ligand>
</feature>
<dbReference type="Pfam" id="PF01488">
    <property type="entry name" value="Shikimate_DH"/>
    <property type="match status" value="1"/>
</dbReference>
<feature type="domain" description="Quinate/shikimate 5-dehydrogenase/glutamyl-tRNA reductase" evidence="11">
    <location>
        <begin position="183"/>
        <end position="301"/>
    </location>
</feature>
<dbReference type="PROSITE" id="PS00747">
    <property type="entry name" value="GLUTR"/>
    <property type="match status" value="1"/>
</dbReference>
<dbReference type="RefSeq" id="WP_207296108.1">
    <property type="nucleotide sequence ID" value="NZ_CP071448.1"/>
</dbReference>
<evidence type="ECO:0000313" key="13">
    <source>
        <dbReference type="EMBL" id="QSW88909.1"/>
    </source>
</evidence>
<dbReference type="EC" id="1.2.1.70" evidence="3 8"/>
<dbReference type="EMBL" id="CP071448">
    <property type="protein sequence ID" value="QSW88909.1"/>
    <property type="molecule type" value="Genomic_DNA"/>
</dbReference>
<evidence type="ECO:0000256" key="2">
    <source>
        <dbReference type="ARBA" id="ARBA00005916"/>
    </source>
</evidence>
<dbReference type="Gene3D" id="3.30.460.30">
    <property type="entry name" value="Glutamyl-tRNA reductase, N-terminal domain"/>
    <property type="match status" value="1"/>
</dbReference>
<evidence type="ECO:0000259" key="11">
    <source>
        <dbReference type="Pfam" id="PF01488"/>
    </source>
</evidence>
<evidence type="ECO:0000256" key="1">
    <source>
        <dbReference type="ARBA" id="ARBA00005059"/>
    </source>
</evidence>
<dbReference type="HAMAP" id="MF_00087">
    <property type="entry name" value="Glu_tRNA_reductase"/>
    <property type="match status" value="1"/>
</dbReference>
<dbReference type="PIRSF" id="PIRSF000445">
    <property type="entry name" value="4pyrrol_synth_GluRdtase"/>
    <property type="match status" value="1"/>
</dbReference>
<evidence type="ECO:0000256" key="6">
    <source>
        <dbReference type="ARBA" id="ARBA00023244"/>
    </source>
</evidence>
<dbReference type="InterPro" id="IPR036291">
    <property type="entry name" value="NAD(P)-bd_dom_sf"/>
</dbReference>
<reference evidence="13 14" key="1">
    <citation type="submission" date="2021-03" db="EMBL/GenBank/DDBJ databases">
        <title>Flavobacterium kribbensis sp. nov, an endophytic bacteria, isolated from soybean.</title>
        <authorList>
            <person name="Lee J."/>
            <person name="Seo J."/>
        </authorList>
    </citation>
    <scope>NUCLEOTIDE SEQUENCE [LARGE SCALE GENOMIC DNA]</scope>
    <source>
        <strain evidence="13 14">BB8</strain>
    </source>
</reference>
<proteinExistence type="inferred from homology"/>
<dbReference type="PANTHER" id="PTHR43013:SF1">
    <property type="entry name" value="GLUTAMYL-TRNA REDUCTASE"/>
    <property type="match status" value="1"/>
</dbReference>
<dbReference type="Pfam" id="PF05201">
    <property type="entry name" value="GlutR_N"/>
    <property type="match status" value="1"/>
</dbReference>
<comment type="subunit">
    <text evidence="8">Homodimer.</text>
</comment>
<evidence type="ECO:0000256" key="9">
    <source>
        <dbReference type="RuleBase" id="RU000584"/>
    </source>
</evidence>
<protein>
    <recommendedName>
        <fullName evidence="3 8">Glutamyl-tRNA reductase</fullName>
        <shortName evidence="8">GluTR</shortName>
        <ecNumber evidence="3 8">1.2.1.70</ecNumber>
    </recommendedName>
</protein>
<keyword evidence="4 8" id="KW-0521">NADP</keyword>
<gene>
    <name evidence="8 13" type="primary">hemA</name>
    <name evidence="13" type="ORF">J0383_22045</name>
</gene>
<evidence type="ECO:0000256" key="8">
    <source>
        <dbReference type="HAMAP-Rule" id="MF_00087"/>
    </source>
</evidence>
<comment type="catalytic activity">
    <reaction evidence="7 8 9">
        <text>(S)-4-amino-5-oxopentanoate + tRNA(Glu) + NADP(+) = L-glutamyl-tRNA(Glu) + NADPH + H(+)</text>
        <dbReference type="Rhea" id="RHEA:12344"/>
        <dbReference type="Rhea" id="RHEA-COMP:9663"/>
        <dbReference type="Rhea" id="RHEA-COMP:9680"/>
        <dbReference type="ChEBI" id="CHEBI:15378"/>
        <dbReference type="ChEBI" id="CHEBI:57501"/>
        <dbReference type="ChEBI" id="CHEBI:57783"/>
        <dbReference type="ChEBI" id="CHEBI:58349"/>
        <dbReference type="ChEBI" id="CHEBI:78442"/>
        <dbReference type="ChEBI" id="CHEBI:78520"/>
        <dbReference type="EC" id="1.2.1.70"/>
    </reaction>
</comment>
<comment type="domain">
    <text evidence="8">Possesses an unusual extended V-shaped dimeric structure with each monomer consisting of three distinct domains arranged along a curved 'spinal' alpha-helix. The N-terminal catalytic domain specifically recognizes the glutamate moiety of the substrate. The second domain is the NADPH-binding domain, and the third C-terminal domain is responsible for dimerization.</text>
</comment>
<comment type="miscellaneous">
    <text evidence="8">During catalysis, the active site Cys acts as a nucleophile attacking the alpha-carbonyl group of tRNA-bound glutamate with the formation of a thioester intermediate between enzyme and glutamate, and the concomitant release of tRNA(Glu). The thioester intermediate is finally reduced by direct hydride transfer from NADPH, to form the product GSA.</text>
</comment>
<evidence type="ECO:0000313" key="14">
    <source>
        <dbReference type="Proteomes" id="UP000663440"/>
    </source>
</evidence>
<accession>A0ABX7QCY6</accession>
<evidence type="ECO:0000256" key="4">
    <source>
        <dbReference type="ARBA" id="ARBA00022857"/>
    </source>
</evidence>
<feature type="binding site" evidence="8">
    <location>
        <position position="112"/>
    </location>
    <ligand>
        <name>substrate</name>
    </ligand>
</feature>
<comment type="function">
    <text evidence="8">Catalyzes the NADPH-dependent reduction of glutamyl-tRNA(Glu) to glutamate 1-semialdehyde (GSA).</text>
</comment>
<organism evidence="13 14">
    <name type="scientific">Flavobacterium endoglycinae</name>
    <dbReference type="NCBI Taxonomy" id="2816357"/>
    <lineage>
        <taxon>Bacteria</taxon>
        <taxon>Pseudomonadati</taxon>
        <taxon>Bacteroidota</taxon>
        <taxon>Flavobacteriia</taxon>
        <taxon>Flavobacteriales</taxon>
        <taxon>Flavobacteriaceae</taxon>
        <taxon>Flavobacterium</taxon>
    </lineage>
</organism>
<dbReference type="Gene3D" id="3.40.50.720">
    <property type="entry name" value="NAD(P)-binding Rossmann-like Domain"/>
    <property type="match status" value="1"/>
</dbReference>
<feature type="site" description="Important for activity" evidence="8">
    <location>
        <position position="102"/>
    </location>
</feature>
<dbReference type="InterPro" id="IPR015896">
    <property type="entry name" value="4pyrrol_synth_GluRdtase_dimer"/>
</dbReference>
<evidence type="ECO:0000256" key="5">
    <source>
        <dbReference type="ARBA" id="ARBA00023002"/>
    </source>
</evidence>
<dbReference type="GO" id="GO:0008883">
    <property type="term" value="F:glutamyl-tRNA reductase activity"/>
    <property type="evidence" value="ECO:0007669"/>
    <property type="project" value="UniProtKB-EC"/>
</dbReference>
<dbReference type="Proteomes" id="UP000663440">
    <property type="component" value="Chromosome"/>
</dbReference>
<feature type="binding site" evidence="8">
    <location>
        <begin position="191"/>
        <end position="196"/>
    </location>
    <ligand>
        <name>NADP(+)</name>
        <dbReference type="ChEBI" id="CHEBI:58349"/>
    </ligand>
</feature>
<dbReference type="InterPro" id="IPR036343">
    <property type="entry name" value="GluRdtase_N_sf"/>
</dbReference>